<accession>A0ABR4BTM3</accession>
<protein>
    <submittedName>
        <fullName evidence="1">Uncharacterized protein</fullName>
    </submittedName>
</protein>
<proteinExistence type="predicted"/>
<comment type="caution">
    <text evidence="1">The sequence shown here is derived from an EMBL/GenBank/DDBJ whole genome shotgun (WGS) entry which is preliminary data.</text>
</comment>
<sequence>MTIDMDLAEAQIVEPVETRATGSASVLVRPTTNPQASYKLPESIECVAAVEWCGFIRSKAENIYENWTTRPDQCPDGLIDYMTAAATRLKMEPLISLPPAEALVELGISEDLRSALLDSKHAQLFRSQTLYFWVKDTIKMRCAMLWKIHEKTGAQPEESRNASTPTQLSYLPQHCATVQTPPPVLSDHYVFYIGKSASELGDLNCLVRENGSIHLGALSKRGGGDFNEHREALYLSKERETAEQYRQWAARRNPHSESWIIRIQIPKSFVDCMLKRDLWYGEEWKKFVYYCRSNGNVGEPPSWVKRFGPVETQLIEGPICARAPSLMPKIKEDIQHGFSEKDLLYNGDRMAKQSAIILEDSDMKKRLEDLLRGRIFIEIFP</sequence>
<dbReference type="Proteomes" id="UP001595075">
    <property type="component" value="Unassembled WGS sequence"/>
</dbReference>
<dbReference type="EMBL" id="JAZHXI010000021">
    <property type="protein sequence ID" value="KAL2060561.1"/>
    <property type="molecule type" value="Genomic_DNA"/>
</dbReference>
<organism evidence="1 2">
    <name type="scientific">Oculimacula yallundae</name>
    <dbReference type="NCBI Taxonomy" id="86028"/>
    <lineage>
        <taxon>Eukaryota</taxon>
        <taxon>Fungi</taxon>
        <taxon>Dikarya</taxon>
        <taxon>Ascomycota</taxon>
        <taxon>Pezizomycotina</taxon>
        <taxon>Leotiomycetes</taxon>
        <taxon>Helotiales</taxon>
        <taxon>Ploettnerulaceae</taxon>
        <taxon>Oculimacula</taxon>
    </lineage>
</organism>
<gene>
    <name evidence="1" type="ORF">VTL71DRAFT_9202</name>
</gene>
<keyword evidence="2" id="KW-1185">Reference proteome</keyword>
<evidence type="ECO:0000313" key="1">
    <source>
        <dbReference type="EMBL" id="KAL2060561.1"/>
    </source>
</evidence>
<reference evidence="1 2" key="1">
    <citation type="journal article" date="2024" name="Commun. Biol.">
        <title>Comparative genomic analysis of thermophilic fungi reveals convergent evolutionary adaptations and gene losses.</title>
        <authorList>
            <person name="Steindorff A.S."/>
            <person name="Aguilar-Pontes M.V."/>
            <person name="Robinson A.J."/>
            <person name="Andreopoulos B."/>
            <person name="LaButti K."/>
            <person name="Kuo A."/>
            <person name="Mondo S."/>
            <person name="Riley R."/>
            <person name="Otillar R."/>
            <person name="Haridas S."/>
            <person name="Lipzen A."/>
            <person name="Grimwood J."/>
            <person name="Schmutz J."/>
            <person name="Clum A."/>
            <person name="Reid I.D."/>
            <person name="Moisan M.C."/>
            <person name="Butler G."/>
            <person name="Nguyen T.T.M."/>
            <person name="Dewar K."/>
            <person name="Conant G."/>
            <person name="Drula E."/>
            <person name="Henrissat B."/>
            <person name="Hansel C."/>
            <person name="Singer S."/>
            <person name="Hutchinson M.I."/>
            <person name="de Vries R.P."/>
            <person name="Natvig D.O."/>
            <person name="Powell A.J."/>
            <person name="Tsang A."/>
            <person name="Grigoriev I.V."/>
        </authorList>
    </citation>
    <scope>NUCLEOTIDE SEQUENCE [LARGE SCALE GENOMIC DNA]</scope>
    <source>
        <strain evidence="1 2">CBS 494.80</strain>
    </source>
</reference>
<evidence type="ECO:0000313" key="2">
    <source>
        <dbReference type="Proteomes" id="UP001595075"/>
    </source>
</evidence>
<name>A0ABR4BTM3_9HELO</name>